<dbReference type="EMBL" id="AMZH03008871">
    <property type="protein sequence ID" value="RRT58035.1"/>
    <property type="molecule type" value="Genomic_DNA"/>
</dbReference>
<comment type="caution">
    <text evidence="1">The sequence shown here is derived from an EMBL/GenBank/DDBJ whole genome shotgun (WGS) entry which is preliminary data.</text>
</comment>
<accession>A0A426Z218</accession>
<evidence type="ECO:0000313" key="1">
    <source>
        <dbReference type="EMBL" id="RRT58035.1"/>
    </source>
</evidence>
<evidence type="ECO:0000313" key="2">
    <source>
        <dbReference type="Proteomes" id="UP000287651"/>
    </source>
</evidence>
<dbReference type="AlphaFoldDB" id="A0A426Z218"/>
<dbReference type="Proteomes" id="UP000287651">
    <property type="component" value="Unassembled WGS sequence"/>
</dbReference>
<reference evidence="1 2" key="1">
    <citation type="journal article" date="2014" name="Agronomy (Basel)">
        <title>A Draft Genome Sequence for Ensete ventricosum, the Drought-Tolerant Tree Against Hunger.</title>
        <authorList>
            <person name="Harrison J."/>
            <person name="Moore K.A."/>
            <person name="Paszkiewicz K."/>
            <person name="Jones T."/>
            <person name="Grant M."/>
            <person name="Ambacheew D."/>
            <person name="Muzemil S."/>
            <person name="Studholme D.J."/>
        </authorList>
    </citation>
    <scope>NUCLEOTIDE SEQUENCE [LARGE SCALE GENOMIC DNA]</scope>
</reference>
<gene>
    <name evidence="1" type="ORF">B296_00018596</name>
</gene>
<protein>
    <submittedName>
        <fullName evidence="1">Uncharacterized protein</fullName>
    </submittedName>
</protein>
<proteinExistence type="predicted"/>
<name>A0A426Z218_ENSVE</name>
<organism evidence="1 2">
    <name type="scientific">Ensete ventricosum</name>
    <name type="common">Abyssinian banana</name>
    <name type="synonym">Musa ensete</name>
    <dbReference type="NCBI Taxonomy" id="4639"/>
    <lineage>
        <taxon>Eukaryota</taxon>
        <taxon>Viridiplantae</taxon>
        <taxon>Streptophyta</taxon>
        <taxon>Embryophyta</taxon>
        <taxon>Tracheophyta</taxon>
        <taxon>Spermatophyta</taxon>
        <taxon>Magnoliopsida</taxon>
        <taxon>Liliopsida</taxon>
        <taxon>Zingiberales</taxon>
        <taxon>Musaceae</taxon>
        <taxon>Ensete</taxon>
    </lineage>
</organism>
<sequence length="129" mass="14005">MSQLEEVFHVRKLAFMERTERGLDFTLGSTPPSCTKTMTELTGGVSSGSLNNRKYLSRVSLSCPGSIGLAWGAEDLTPTVGVRVTTSSTTWLKKRLEGRSCNMCPPSSAKCWGRSARGLSFTLRSILPS</sequence>